<evidence type="ECO:0000256" key="1">
    <source>
        <dbReference type="ARBA" id="ARBA00004903"/>
    </source>
</evidence>
<gene>
    <name evidence="8" type="ORF">H9L01_08800</name>
</gene>
<evidence type="ECO:0000313" key="8">
    <source>
        <dbReference type="EMBL" id="QNN60460.1"/>
    </source>
</evidence>
<comment type="pathway">
    <text evidence="1">Cofactor biosynthesis; tetrahydrofolate biosynthesis; 5,6,7,8-tetrahydrofolate from 7,8-dihydrofolate: step 1/1.</text>
</comment>
<dbReference type="InterPro" id="IPR001796">
    <property type="entry name" value="DHFR_dom"/>
</dbReference>
<dbReference type="Pfam" id="PF00186">
    <property type="entry name" value="DHFR_1"/>
    <property type="match status" value="1"/>
</dbReference>
<dbReference type="CDD" id="cd00209">
    <property type="entry name" value="DHFR"/>
    <property type="match status" value="1"/>
</dbReference>
<dbReference type="AlphaFoldDB" id="A0A7G9RXY5"/>
<comment type="similarity">
    <text evidence="2">Belongs to the dihydrofolate reductase family.</text>
</comment>
<dbReference type="Proteomes" id="UP000515928">
    <property type="component" value="Chromosome"/>
</dbReference>
<dbReference type="PANTHER" id="PTHR48069:SF3">
    <property type="entry name" value="DIHYDROFOLATE REDUCTASE"/>
    <property type="match status" value="1"/>
</dbReference>
<evidence type="ECO:0000259" key="7">
    <source>
        <dbReference type="PROSITE" id="PS51330"/>
    </source>
</evidence>
<dbReference type="PRINTS" id="PR00070">
    <property type="entry name" value="DHFR"/>
</dbReference>
<dbReference type="SUPFAM" id="SSF53597">
    <property type="entry name" value="Dihydrofolate reductase-like"/>
    <property type="match status" value="1"/>
</dbReference>
<dbReference type="UniPathway" id="UPA00077">
    <property type="reaction ID" value="UER00158"/>
</dbReference>
<evidence type="ECO:0000256" key="3">
    <source>
        <dbReference type="ARBA" id="ARBA00012856"/>
    </source>
</evidence>
<evidence type="ECO:0000256" key="6">
    <source>
        <dbReference type="ARBA" id="ARBA00023002"/>
    </source>
</evidence>
<dbReference type="EMBL" id="CP060715">
    <property type="protein sequence ID" value="QNN60460.1"/>
    <property type="molecule type" value="Genomic_DNA"/>
</dbReference>
<dbReference type="PANTHER" id="PTHR48069">
    <property type="entry name" value="DIHYDROFOLATE REDUCTASE"/>
    <property type="match status" value="1"/>
</dbReference>
<dbReference type="RefSeq" id="WP_187533589.1">
    <property type="nucleotide sequence ID" value="NZ_CBCSHU010000004.1"/>
</dbReference>
<dbReference type="KEGG" id="eio:H9L01_08800"/>
<dbReference type="GO" id="GO:0004146">
    <property type="term" value="F:dihydrofolate reductase activity"/>
    <property type="evidence" value="ECO:0007669"/>
    <property type="project" value="UniProtKB-EC"/>
</dbReference>
<evidence type="ECO:0000313" key="9">
    <source>
        <dbReference type="Proteomes" id="UP000515928"/>
    </source>
</evidence>
<accession>A0A7G9RXY5</accession>
<dbReference type="Gene3D" id="3.40.430.10">
    <property type="entry name" value="Dihydrofolate Reductase, subunit A"/>
    <property type="match status" value="1"/>
</dbReference>
<name>A0A7G9RXY5_9FIRM</name>
<evidence type="ECO:0000256" key="2">
    <source>
        <dbReference type="ARBA" id="ARBA00009539"/>
    </source>
</evidence>
<dbReference type="EC" id="1.5.1.3" evidence="3"/>
<organism evidence="8 9">
    <name type="scientific">Erysipelothrix inopinata</name>
    <dbReference type="NCBI Taxonomy" id="225084"/>
    <lineage>
        <taxon>Bacteria</taxon>
        <taxon>Bacillati</taxon>
        <taxon>Bacillota</taxon>
        <taxon>Erysipelotrichia</taxon>
        <taxon>Erysipelotrichales</taxon>
        <taxon>Erysipelotrichaceae</taxon>
        <taxon>Erysipelothrix</taxon>
    </lineage>
</organism>
<dbReference type="InterPro" id="IPR012259">
    <property type="entry name" value="DHFR"/>
</dbReference>
<dbReference type="PROSITE" id="PS51330">
    <property type="entry name" value="DHFR_2"/>
    <property type="match status" value="1"/>
</dbReference>
<keyword evidence="9" id="KW-1185">Reference proteome</keyword>
<keyword evidence="6" id="KW-0560">Oxidoreductase</keyword>
<dbReference type="GO" id="GO:0050661">
    <property type="term" value="F:NADP binding"/>
    <property type="evidence" value="ECO:0007669"/>
    <property type="project" value="InterPro"/>
</dbReference>
<protein>
    <recommendedName>
        <fullName evidence="3">dihydrofolate reductase</fullName>
        <ecNumber evidence="3">1.5.1.3</ecNumber>
    </recommendedName>
</protein>
<evidence type="ECO:0000256" key="4">
    <source>
        <dbReference type="ARBA" id="ARBA00022563"/>
    </source>
</evidence>
<dbReference type="PIRSF" id="PIRSF000194">
    <property type="entry name" value="DHFR"/>
    <property type="match status" value="1"/>
</dbReference>
<evidence type="ECO:0000256" key="5">
    <source>
        <dbReference type="ARBA" id="ARBA00022857"/>
    </source>
</evidence>
<dbReference type="GO" id="GO:0046654">
    <property type="term" value="P:tetrahydrofolate biosynthetic process"/>
    <property type="evidence" value="ECO:0007669"/>
    <property type="project" value="UniProtKB-UniPathway"/>
</dbReference>
<feature type="domain" description="DHFR" evidence="7">
    <location>
        <begin position="1"/>
        <end position="151"/>
    </location>
</feature>
<dbReference type="GO" id="GO:0006730">
    <property type="term" value="P:one-carbon metabolic process"/>
    <property type="evidence" value="ECO:0007669"/>
    <property type="project" value="UniProtKB-KW"/>
</dbReference>
<sequence length="151" mass="17717">MIVLIAAMNQHKTIGLDGSMPWRNPEDLKHFRETTLNHTVVMGRKTFEGLPKHLDQRDMRIVTRNKDYPNRIEDFEEFLNNAQNSEEIIYIAGGGEIYRQSLPYAHRLVLSYIDNDVIGDTFFPDFSMDEFTIVSRSEKETFLQITYERIV</sequence>
<dbReference type="InterPro" id="IPR024072">
    <property type="entry name" value="DHFR-like_dom_sf"/>
</dbReference>
<reference evidence="8 9" key="1">
    <citation type="submission" date="2020-08" db="EMBL/GenBank/DDBJ databases">
        <title>Genome sequence of Erysipelothrix inopinata DSM 15511T.</title>
        <authorList>
            <person name="Hyun D.-W."/>
            <person name="Bae J.-W."/>
        </authorList>
    </citation>
    <scope>NUCLEOTIDE SEQUENCE [LARGE SCALE GENOMIC DNA]</scope>
    <source>
        <strain evidence="8 9">DSM 15511</strain>
    </source>
</reference>
<dbReference type="GO" id="GO:0046655">
    <property type="term" value="P:folic acid metabolic process"/>
    <property type="evidence" value="ECO:0007669"/>
    <property type="project" value="TreeGrafter"/>
</dbReference>
<keyword evidence="4" id="KW-0554">One-carbon metabolism</keyword>
<keyword evidence="5" id="KW-0521">NADP</keyword>
<dbReference type="GO" id="GO:0046452">
    <property type="term" value="P:dihydrofolate metabolic process"/>
    <property type="evidence" value="ECO:0007669"/>
    <property type="project" value="TreeGrafter"/>
</dbReference>
<proteinExistence type="inferred from homology"/>
<dbReference type="GO" id="GO:0005829">
    <property type="term" value="C:cytosol"/>
    <property type="evidence" value="ECO:0007669"/>
    <property type="project" value="TreeGrafter"/>
</dbReference>